<feature type="compositionally biased region" description="Polar residues" evidence="1">
    <location>
        <begin position="187"/>
        <end position="198"/>
    </location>
</feature>
<sequence length="215" mass="23586">MRVEQAVKGFIVRQVHEGKTKKQQDMLVLRAGQDEFAPGPDGTRQKTGTEYFNLLFFGKAAQVAKEKYRPGDRFIGGGYEKQPRTWTRQDGTEEVVREFVVRHPGHNMLESQYSVHREAAQKEAGPSALQRETMAADPVDVAGAEHEVGAPSEASPEARTTESVTGPADVRSSPHLEDPERSPAVSGVQQPGADQSSAAAGWDHVFEPEPANRRL</sequence>
<dbReference type="InterPro" id="IPR012340">
    <property type="entry name" value="NA-bd_OB-fold"/>
</dbReference>
<evidence type="ECO:0000313" key="2">
    <source>
        <dbReference type="EMBL" id="MBO1804461.1"/>
    </source>
</evidence>
<protein>
    <submittedName>
        <fullName evidence="2">Single-stranded DNA-binding protein</fullName>
    </submittedName>
</protein>
<comment type="caution">
    <text evidence="2">The sequence shown here is derived from an EMBL/GenBank/DDBJ whole genome shotgun (WGS) entry which is preliminary data.</text>
</comment>
<feature type="compositionally biased region" description="Basic and acidic residues" evidence="1">
    <location>
        <begin position="204"/>
        <end position="215"/>
    </location>
</feature>
<evidence type="ECO:0000313" key="3">
    <source>
        <dbReference type="Proteomes" id="UP000664398"/>
    </source>
</evidence>
<dbReference type="Proteomes" id="UP000664398">
    <property type="component" value="Unassembled WGS sequence"/>
</dbReference>
<dbReference type="AlphaFoldDB" id="A0A939LU84"/>
<dbReference type="GO" id="GO:0003677">
    <property type="term" value="F:DNA binding"/>
    <property type="evidence" value="ECO:0007669"/>
    <property type="project" value="UniProtKB-KW"/>
</dbReference>
<proteinExistence type="predicted"/>
<reference evidence="2" key="1">
    <citation type="submission" date="2021-03" db="EMBL/GenBank/DDBJ databases">
        <title>Leucobacter chromiisoli sp. nov., isolated from chromium-containing soil of chemical plant.</title>
        <authorList>
            <person name="Xu Z."/>
        </authorList>
    </citation>
    <scope>NUCLEOTIDE SEQUENCE</scope>
    <source>
        <strain evidence="2">A2</strain>
    </source>
</reference>
<gene>
    <name evidence="2" type="ORF">J4H91_03905</name>
</gene>
<dbReference type="SUPFAM" id="SSF50249">
    <property type="entry name" value="Nucleic acid-binding proteins"/>
    <property type="match status" value="1"/>
</dbReference>
<name>A0A939LU84_9MICO</name>
<keyword evidence="2" id="KW-0238">DNA-binding</keyword>
<feature type="compositionally biased region" description="Basic and acidic residues" evidence="1">
    <location>
        <begin position="172"/>
        <end position="181"/>
    </location>
</feature>
<organism evidence="2 3">
    <name type="scientific">Leucobacter ruminantium</name>
    <dbReference type="NCBI Taxonomy" id="1289170"/>
    <lineage>
        <taxon>Bacteria</taxon>
        <taxon>Bacillati</taxon>
        <taxon>Actinomycetota</taxon>
        <taxon>Actinomycetes</taxon>
        <taxon>Micrococcales</taxon>
        <taxon>Microbacteriaceae</taxon>
        <taxon>Leucobacter</taxon>
    </lineage>
</organism>
<feature type="region of interest" description="Disordered" evidence="1">
    <location>
        <begin position="116"/>
        <end position="215"/>
    </location>
</feature>
<dbReference type="RefSeq" id="WP_208044943.1">
    <property type="nucleotide sequence ID" value="NZ_JAGDYL010000005.1"/>
</dbReference>
<accession>A0A939LU84</accession>
<dbReference type="Gene3D" id="2.40.50.140">
    <property type="entry name" value="Nucleic acid-binding proteins"/>
    <property type="match status" value="1"/>
</dbReference>
<dbReference type="EMBL" id="JAGDYL010000005">
    <property type="protein sequence ID" value="MBO1804461.1"/>
    <property type="molecule type" value="Genomic_DNA"/>
</dbReference>
<keyword evidence="3" id="KW-1185">Reference proteome</keyword>
<evidence type="ECO:0000256" key="1">
    <source>
        <dbReference type="SAM" id="MobiDB-lite"/>
    </source>
</evidence>